<keyword evidence="4" id="KW-0238">DNA-binding</keyword>
<dbReference type="InterPro" id="IPR013249">
    <property type="entry name" value="RNA_pol_sigma70_r4_t2"/>
</dbReference>
<evidence type="ECO:0000313" key="9">
    <source>
        <dbReference type="EMBL" id="GMU07589.1"/>
    </source>
</evidence>
<evidence type="ECO:0000259" key="7">
    <source>
        <dbReference type="Pfam" id="PF04542"/>
    </source>
</evidence>
<evidence type="ECO:0000313" key="10">
    <source>
        <dbReference type="Proteomes" id="UP001342631"/>
    </source>
</evidence>
<reference evidence="9 10" key="1">
    <citation type="journal article" date="2024" name="Arch. Microbiol.">
        <title>Corallococcus caeni sp. nov., a novel myxobacterium isolated from activated sludge.</title>
        <authorList>
            <person name="Tomita S."/>
            <person name="Nakai R."/>
            <person name="Kuroda K."/>
            <person name="Kurashita H."/>
            <person name="Hatamoto M."/>
            <person name="Yamaguchi T."/>
            <person name="Narihiro T."/>
        </authorList>
    </citation>
    <scope>NUCLEOTIDE SEQUENCE [LARGE SCALE GENOMIC DNA]</scope>
    <source>
        <strain evidence="9 10">NO1</strain>
    </source>
</reference>
<evidence type="ECO:0000256" key="3">
    <source>
        <dbReference type="ARBA" id="ARBA00023082"/>
    </source>
</evidence>
<sequence>MEPGNSRPGVAGVGGNGVGTPLSEKRPVTDFGGTGVPLANREARAVSVDVEAYYRRYGPQVLRRCRFLLRDEEQAVDAMHDVFVQLLRYQAALKDAGPSSLLHQIATRVCLNRLRGAKRRPEDRDDELVLRIAASGDTEARTAARGLLDRLFGRVPASSRDIAVLHLVDGMTLEETAREVGLSVSGVRKRLRALSAVLQELEAA</sequence>
<dbReference type="Gene3D" id="1.10.1740.10">
    <property type="match status" value="1"/>
</dbReference>
<dbReference type="Gene3D" id="1.10.10.10">
    <property type="entry name" value="Winged helix-like DNA-binding domain superfamily/Winged helix DNA-binding domain"/>
    <property type="match status" value="1"/>
</dbReference>
<dbReference type="InterPro" id="IPR013324">
    <property type="entry name" value="RNA_pol_sigma_r3/r4-like"/>
</dbReference>
<dbReference type="SUPFAM" id="SSF88946">
    <property type="entry name" value="Sigma2 domain of RNA polymerase sigma factors"/>
    <property type="match status" value="1"/>
</dbReference>
<evidence type="ECO:0000256" key="6">
    <source>
        <dbReference type="SAM" id="MobiDB-lite"/>
    </source>
</evidence>
<evidence type="ECO:0000256" key="1">
    <source>
        <dbReference type="ARBA" id="ARBA00010641"/>
    </source>
</evidence>
<evidence type="ECO:0000259" key="8">
    <source>
        <dbReference type="Pfam" id="PF08281"/>
    </source>
</evidence>
<dbReference type="PANTHER" id="PTHR43133">
    <property type="entry name" value="RNA POLYMERASE ECF-TYPE SIGMA FACTO"/>
    <property type="match status" value="1"/>
</dbReference>
<dbReference type="InterPro" id="IPR013325">
    <property type="entry name" value="RNA_pol_sigma_r2"/>
</dbReference>
<dbReference type="SUPFAM" id="SSF88659">
    <property type="entry name" value="Sigma3 and sigma4 domains of RNA polymerase sigma factors"/>
    <property type="match status" value="1"/>
</dbReference>
<feature type="domain" description="RNA polymerase sigma factor 70 region 4 type 2" evidence="8">
    <location>
        <begin position="147"/>
        <end position="192"/>
    </location>
</feature>
<keyword evidence="10" id="KW-1185">Reference proteome</keyword>
<dbReference type="Pfam" id="PF08281">
    <property type="entry name" value="Sigma70_r4_2"/>
    <property type="match status" value="1"/>
</dbReference>
<accession>A0ABQ6QVB1</accession>
<protein>
    <recommendedName>
        <fullName evidence="11">Sigma-70 family RNA polymerase sigma factor</fullName>
    </recommendedName>
</protein>
<feature type="domain" description="RNA polymerase sigma-70 region 2" evidence="7">
    <location>
        <begin position="54"/>
        <end position="120"/>
    </location>
</feature>
<feature type="region of interest" description="Disordered" evidence="6">
    <location>
        <begin position="1"/>
        <end position="30"/>
    </location>
</feature>
<keyword evidence="2" id="KW-0805">Transcription regulation</keyword>
<name>A0ABQ6QVB1_9BACT</name>
<keyword evidence="5" id="KW-0804">Transcription</keyword>
<dbReference type="InterPro" id="IPR036388">
    <property type="entry name" value="WH-like_DNA-bd_sf"/>
</dbReference>
<dbReference type="NCBIfam" id="TIGR02937">
    <property type="entry name" value="sigma70-ECF"/>
    <property type="match status" value="1"/>
</dbReference>
<evidence type="ECO:0000256" key="4">
    <source>
        <dbReference type="ARBA" id="ARBA00023125"/>
    </source>
</evidence>
<dbReference type="Proteomes" id="UP001342631">
    <property type="component" value="Unassembled WGS sequence"/>
</dbReference>
<dbReference type="InterPro" id="IPR014284">
    <property type="entry name" value="RNA_pol_sigma-70_dom"/>
</dbReference>
<evidence type="ECO:0008006" key="11">
    <source>
        <dbReference type="Google" id="ProtNLM"/>
    </source>
</evidence>
<dbReference type="EMBL" id="BTTX01000003">
    <property type="protein sequence ID" value="GMU07589.1"/>
    <property type="molecule type" value="Genomic_DNA"/>
</dbReference>
<dbReference type="InterPro" id="IPR039425">
    <property type="entry name" value="RNA_pol_sigma-70-like"/>
</dbReference>
<dbReference type="PANTHER" id="PTHR43133:SF8">
    <property type="entry name" value="RNA POLYMERASE SIGMA FACTOR HI_1459-RELATED"/>
    <property type="match status" value="1"/>
</dbReference>
<evidence type="ECO:0000256" key="2">
    <source>
        <dbReference type="ARBA" id="ARBA00023015"/>
    </source>
</evidence>
<dbReference type="InterPro" id="IPR007627">
    <property type="entry name" value="RNA_pol_sigma70_r2"/>
</dbReference>
<proteinExistence type="inferred from homology"/>
<organism evidence="9 10">
    <name type="scientific">Corallococcus caeni</name>
    <dbReference type="NCBI Taxonomy" id="3082388"/>
    <lineage>
        <taxon>Bacteria</taxon>
        <taxon>Pseudomonadati</taxon>
        <taxon>Myxococcota</taxon>
        <taxon>Myxococcia</taxon>
        <taxon>Myxococcales</taxon>
        <taxon>Cystobacterineae</taxon>
        <taxon>Myxococcaceae</taxon>
        <taxon>Corallococcus</taxon>
    </lineage>
</organism>
<comment type="caution">
    <text evidence="9">The sequence shown here is derived from an EMBL/GenBank/DDBJ whole genome shotgun (WGS) entry which is preliminary data.</text>
</comment>
<keyword evidence="3" id="KW-0731">Sigma factor</keyword>
<gene>
    <name evidence="9" type="ORF">ASNO1_38420</name>
</gene>
<evidence type="ECO:0000256" key="5">
    <source>
        <dbReference type="ARBA" id="ARBA00023163"/>
    </source>
</evidence>
<dbReference type="Pfam" id="PF04542">
    <property type="entry name" value="Sigma70_r2"/>
    <property type="match status" value="1"/>
</dbReference>
<comment type="similarity">
    <text evidence="1">Belongs to the sigma-70 factor family. ECF subfamily.</text>
</comment>